<keyword evidence="6" id="KW-0539">Nucleus</keyword>
<evidence type="ECO:0000256" key="1">
    <source>
        <dbReference type="ARBA" id="ARBA00004123"/>
    </source>
</evidence>
<dbReference type="GO" id="GO:0000981">
    <property type="term" value="F:DNA-binding transcription factor activity, RNA polymerase II-specific"/>
    <property type="evidence" value="ECO:0007669"/>
    <property type="project" value="TreeGrafter"/>
</dbReference>
<dbReference type="FunFam" id="3.30.160.60:FF:000271">
    <property type="entry name" value="Zinc finger protein 662"/>
    <property type="match status" value="1"/>
</dbReference>
<keyword evidence="4 7" id="KW-0863">Zinc-finger</keyword>
<feature type="domain" description="C2H2-type" evidence="9">
    <location>
        <begin position="117"/>
        <end position="144"/>
    </location>
</feature>
<evidence type="ECO:0000256" key="3">
    <source>
        <dbReference type="ARBA" id="ARBA00022737"/>
    </source>
</evidence>
<keyword evidence="5" id="KW-0862">Zinc</keyword>
<evidence type="ECO:0000313" key="10">
    <source>
        <dbReference type="EMBL" id="KAH3860070.1"/>
    </source>
</evidence>
<evidence type="ECO:0000259" key="9">
    <source>
        <dbReference type="PROSITE" id="PS50157"/>
    </source>
</evidence>
<keyword evidence="11" id="KW-1185">Reference proteome</keyword>
<dbReference type="Gene3D" id="3.30.160.60">
    <property type="entry name" value="Classic Zinc Finger"/>
    <property type="match status" value="2"/>
</dbReference>
<comment type="caution">
    <text evidence="10">The sequence shown here is derived from an EMBL/GenBank/DDBJ whole genome shotgun (WGS) entry which is preliminary data.</text>
</comment>
<comment type="subcellular location">
    <subcellularLocation>
        <location evidence="1">Nucleus</location>
    </subcellularLocation>
</comment>
<reference evidence="10" key="1">
    <citation type="journal article" date="2019" name="bioRxiv">
        <title>The Genome of the Zebra Mussel, Dreissena polymorpha: A Resource for Invasive Species Research.</title>
        <authorList>
            <person name="McCartney M.A."/>
            <person name="Auch B."/>
            <person name="Kono T."/>
            <person name="Mallez S."/>
            <person name="Zhang Y."/>
            <person name="Obille A."/>
            <person name="Becker A."/>
            <person name="Abrahante J.E."/>
            <person name="Garbe J."/>
            <person name="Badalamenti J.P."/>
            <person name="Herman A."/>
            <person name="Mangelson H."/>
            <person name="Liachko I."/>
            <person name="Sullivan S."/>
            <person name="Sone E.D."/>
            <person name="Koren S."/>
            <person name="Silverstein K.A.T."/>
            <person name="Beckman K.B."/>
            <person name="Gohl D.M."/>
        </authorList>
    </citation>
    <scope>NUCLEOTIDE SEQUENCE</scope>
    <source>
        <strain evidence="10">Duluth1</strain>
        <tissue evidence="10">Whole animal</tissue>
    </source>
</reference>
<dbReference type="PROSITE" id="PS50157">
    <property type="entry name" value="ZINC_FINGER_C2H2_2"/>
    <property type="match status" value="3"/>
</dbReference>
<evidence type="ECO:0000256" key="5">
    <source>
        <dbReference type="ARBA" id="ARBA00022833"/>
    </source>
</evidence>
<dbReference type="AlphaFoldDB" id="A0A9D4RBB3"/>
<evidence type="ECO:0000313" key="11">
    <source>
        <dbReference type="Proteomes" id="UP000828390"/>
    </source>
</evidence>
<feature type="domain" description="C2H2-type" evidence="9">
    <location>
        <begin position="176"/>
        <end position="203"/>
    </location>
</feature>
<organism evidence="10 11">
    <name type="scientific">Dreissena polymorpha</name>
    <name type="common">Zebra mussel</name>
    <name type="synonym">Mytilus polymorpha</name>
    <dbReference type="NCBI Taxonomy" id="45954"/>
    <lineage>
        <taxon>Eukaryota</taxon>
        <taxon>Metazoa</taxon>
        <taxon>Spiralia</taxon>
        <taxon>Lophotrochozoa</taxon>
        <taxon>Mollusca</taxon>
        <taxon>Bivalvia</taxon>
        <taxon>Autobranchia</taxon>
        <taxon>Heteroconchia</taxon>
        <taxon>Euheterodonta</taxon>
        <taxon>Imparidentia</taxon>
        <taxon>Neoheterodontei</taxon>
        <taxon>Myida</taxon>
        <taxon>Dreissenoidea</taxon>
        <taxon>Dreissenidae</taxon>
        <taxon>Dreissena</taxon>
    </lineage>
</organism>
<dbReference type="InterPro" id="IPR013087">
    <property type="entry name" value="Znf_C2H2_type"/>
</dbReference>
<dbReference type="PROSITE" id="PS00028">
    <property type="entry name" value="ZINC_FINGER_C2H2_1"/>
    <property type="match status" value="1"/>
</dbReference>
<keyword evidence="2" id="KW-0479">Metal-binding</keyword>
<feature type="compositionally biased region" description="Basic and acidic residues" evidence="8">
    <location>
        <begin position="367"/>
        <end position="390"/>
    </location>
</feature>
<dbReference type="EMBL" id="JAIWYP010000002">
    <property type="protein sequence ID" value="KAH3860070.1"/>
    <property type="molecule type" value="Genomic_DNA"/>
</dbReference>
<evidence type="ECO:0000256" key="8">
    <source>
        <dbReference type="SAM" id="MobiDB-lite"/>
    </source>
</evidence>
<dbReference type="Pfam" id="PF00096">
    <property type="entry name" value="zf-C2H2"/>
    <property type="match status" value="1"/>
</dbReference>
<evidence type="ECO:0000256" key="6">
    <source>
        <dbReference type="ARBA" id="ARBA00023242"/>
    </source>
</evidence>
<evidence type="ECO:0000256" key="4">
    <source>
        <dbReference type="ARBA" id="ARBA00022771"/>
    </source>
</evidence>
<feature type="domain" description="C2H2-type" evidence="9">
    <location>
        <begin position="145"/>
        <end position="172"/>
    </location>
</feature>
<feature type="compositionally biased region" description="Polar residues" evidence="8">
    <location>
        <begin position="346"/>
        <end position="365"/>
    </location>
</feature>
<dbReference type="GO" id="GO:0000978">
    <property type="term" value="F:RNA polymerase II cis-regulatory region sequence-specific DNA binding"/>
    <property type="evidence" value="ECO:0007669"/>
    <property type="project" value="TreeGrafter"/>
</dbReference>
<dbReference type="GO" id="GO:0008270">
    <property type="term" value="F:zinc ion binding"/>
    <property type="evidence" value="ECO:0007669"/>
    <property type="project" value="UniProtKB-KW"/>
</dbReference>
<feature type="region of interest" description="Disordered" evidence="8">
    <location>
        <begin position="64"/>
        <end position="96"/>
    </location>
</feature>
<accession>A0A9D4RBB3</accession>
<sequence>MNVAQLSNMYLSTANLMLQNQLFASTLSHIAACSMAASKPGMFPELVSSLAEIPQSMLYSHAQSHKAHISSSNTQNSDDSNDMSTPSKRKTGDSLSCNPCSKTFSIPSFMFLHKKPNTCTTFGNSFTQIGKLRAHERVHTGEKPYEYNMCGKTFAQCGSFRMHERRHHRDMMENFQKCFVCGVSFTSMDELQKHMMSHPGALSLNLHHGIIGFPGPLPMGFGLPIDFDNTSEMKIDPSEISEIEKAFNLFGSQSKTAPVTSHADHYQLTPFVSSVHAFIQRSRSQGGDPHSAVSMLLASNGAENLLGQKFSNPGILSPVRLHIMSPEKNQSAASSAKPVKEEVEPVSTTTRSRNYSSDSHTSMSCTDGKEKQSNDEDHENMTEMDNENHVPNHSHKTPSEDSSLAESRSTEDFQSDDVHTNGVNGVISRRNLNKRMISSSNSRKQRRPMKRLSSVTMATVLDQTEYQQRYSTKDGVKEEKELNKDQLMVSFLLSKGEVSTLTLSLRTSPCTCFITVSMPTIGTRSSVRSAKSHVMAAWSSTAI</sequence>
<feature type="compositionally biased region" description="Basic and acidic residues" evidence="8">
    <location>
        <begin position="408"/>
        <end position="419"/>
    </location>
</feature>
<evidence type="ECO:0000256" key="7">
    <source>
        <dbReference type="PROSITE-ProRule" id="PRU00042"/>
    </source>
</evidence>
<evidence type="ECO:0000256" key="2">
    <source>
        <dbReference type="ARBA" id="ARBA00022723"/>
    </source>
</evidence>
<proteinExistence type="predicted"/>
<protein>
    <recommendedName>
        <fullName evidence="9">C2H2-type domain-containing protein</fullName>
    </recommendedName>
</protein>
<reference evidence="10" key="2">
    <citation type="submission" date="2020-11" db="EMBL/GenBank/DDBJ databases">
        <authorList>
            <person name="McCartney M.A."/>
            <person name="Auch B."/>
            <person name="Kono T."/>
            <person name="Mallez S."/>
            <person name="Becker A."/>
            <person name="Gohl D.M."/>
            <person name="Silverstein K.A.T."/>
            <person name="Koren S."/>
            <person name="Bechman K.B."/>
            <person name="Herman A."/>
            <person name="Abrahante J.E."/>
            <person name="Garbe J."/>
        </authorList>
    </citation>
    <scope>NUCLEOTIDE SEQUENCE</scope>
    <source>
        <strain evidence="10">Duluth1</strain>
        <tissue evidence="10">Whole animal</tissue>
    </source>
</reference>
<dbReference type="InterPro" id="IPR036236">
    <property type="entry name" value="Znf_C2H2_sf"/>
</dbReference>
<dbReference type="SMART" id="SM00355">
    <property type="entry name" value="ZnF_C2H2"/>
    <property type="match status" value="3"/>
</dbReference>
<gene>
    <name evidence="10" type="ORF">DPMN_022963</name>
</gene>
<feature type="compositionally biased region" description="Low complexity" evidence="8">
    <location>
        <begin position="70"/>
        <end position="84"/>
    </location>
</feature>
<dbReference type="PANTHER" id="PTHR23226">
    <property type="entry name" value="ZINC FINGER AND SCAN DOMAIN-CONTAINING"/>
    <property type="match status" value="1"/>
</dbReference>
<dbReference type="GO" id="GO:0005634">
    <property type="term" value="C:nucleus"/>
    <property type="evidence" value="ECO:0007669"/>
    <property type="project" value="UniProtKB-SubCell"/>
</dbReference>
<dbReference type="Proteomes" id="UP000828390">
    <property type="component" value="Unassembled WGS sequence"/>
</dbReference>
<name>A0A9D4RBB3_DREPO</name>
<keyword evidence="3" id="KW-0677">Repeat</keyword>
<feature type="region of interest" description="Disordered" evidence="8">
    <location>
        <begin position="327"/>
        <end position="429"/>
    </location>
</feature>
<dbReference type="SUPFAM" id="SSF57667">
    <property type="entry name" value="beta-beta-alpha zinc fingers"/>
    <property type="match status" value="2"/>
</dbReference>
<dbReference type="PANTHER" id="PTHR23226:SF416">
    <property type="entry name" value="FI01424P"/>
    <property type="match status" value="1"/>
</dbReference>